<reference evidence="4 5" key="1">
    <citation type="submission" date="2020-07" db="EMBL/GenBank/DDBJ databases">
        <title>The yeast mating-type switching endonuclease HO is a domesticated member of an unorthodox homing genetic element family.</title>
        <authorList>
            <person name="Coughlan A.Y."/>
            <person name="Lombardi L."/>
            <person name="Braun-Galleani S."/>
            <person name="Martos A.R."/>
            <person name="Galeote V."/>
            <person name="Bigey F."/>
            <person name="Dequin S."/>
            <person name="Byrne K.P."/>
            <person name="Wolfe K.H."/>
        </authorList>
    </citation>
    <scope>NUCLEOTIDE SEQUENCE [LARGE SCALE GENOMIC DNA]</scope>
    <source>
        <strain evidence="4 5">NRRL Y-6702</strain>
    </source>
</reference>
<dbReference type="PANTHER" id="PTHR47263">
    <property type="entry name" value="ADENYLATE CYCLASE ACTIVATION PROTEIN GIT1"/>
    <property type="match status" value="1"/>
</dbReference>
<dbReference type="SUPFAM" id="SSF49562">
    <property type="entry name" value="C2 domain (Calcium/lipid-binding domain, CaLB)"/>
    <property type="match status" value="1"/>
</dbReference>
<dbReference type="Pfam" id="PF00168">
    <property type="entry name" value="C2"/>
    <property type="match status" value="1"/>
</dbReference>
<dbReference type="EMBL" id="CP058609">
    <property type="protein sequence ID" value="QLG73594.1"/>
    <property type="molecule type" value="Genomic_DNA"/>
</dbReference>
<dbReference type="Gene3D" id="1.20.58.1100">
    <property type="match status" value="1"/>
</dbReference>
<dbReference type="OrthoDB" id="2015333at2759"/>
<evidence type="ECO:0000313" key="5">
    <source>
        <dbReference type="Proteomes" id="UP000509704"/>
    </source>
</evidence>
<dbReference type="PROSITE" id="PS51258">
    <property type="entry name" value="MHD1"/>
    <property type="match status" value="1"/>
</dbReference>
<dbReference type="InterPro" id="IPR014772">
    <property type="entry name" value="Munc13_dom-2"/>
</dbReference>
<dbReference type="InterPro" id="IPR035892">
    <property type="entry name" value="C2_domain_sf"/>
</dbReference>
<dbReference type="RefSeq" id="XP_037145320.1">
    <property type="nucleotide sequence ID" value="XM_037289425.1"/>
</dbReference>
<dbReference type="CDD" id="cd04043">
    <property type="entry name" value="C2_Munc13_fungal"/>
    <property type="match status" value="1"/>
</dbReference>
<evidence type="ECO:0000313" key="4">
    <source>
        <dbReference type="EMBL" id="QLG73594.1"/>
    </source>
</evidence>
<name>A0A7H9B5F6_ZYGMR</name>
<dbReference type="PROSITE" id="PS50004">
    <property type="entry name" value="C2"/>
    <property type="match status" value="1"/>
</dbReference>
<protein>
    <recommendedName>
        <fullName evidence="6">C2 domain-containing protein</fullName>
    </recommendedName>
</protein>
<accession>A0A7H9B5F6</accession>
<evidence type="ECO:0000259" key="1">
    <source>
        <dbReference type="PROSITE" id="PS50004"/>
    </source>
</evidence>
<dbReference type="GeneID" id="59237353"/>
<dbReference type="Gene3D" id="1.10.357.50">
    <property type="match status" value="1"/>
</dbReference>
<feature type="domain" description="MHD1" evidence="2">
    <location>
        <begin position="615"/>
        <end position="736"/>
    </location>
</feature>
<dbReference type="InterPro" id="IPR052811">
    <property type="entry name" value="Glucose_resp_signaling"/>
</dbReference>
<keyword evidence="5" id="KW-1185">Reference proteome</keyword>
<dbReference type="Proteomes" id="UP000509704">
    <property type="component" value="Chromosome 6"/>
</dbReference>
<gene>
    <name evidence="4" type="ORF">HG535_0F01040</name>
</gene>
<dbReference type="InterPro" id="IPR014770">
    <property type="entry name" value="Munc13_1"/>
</dbReference>
<dbReference type="InterPro" id="IPR000008">
    <property type="entry name" value="C2_dom"/>
</dbReference>
<evidence type="ECO:0000259" key="3">
    <source>
        <dbReference type="PROSITE" id="PS51259"/>
    </source>
</evidence>
<dbReference type="KEGG" id="zmk:HG535_0F01040"/>
<evidence type="ECO:0000259" key="2">
    <source>
        <dbReference type="PROSITE" id="PS51258"/>
    </source>
</evidence>
<dbReference type="PANTHER" id="PTHR47263:SF1">
    <property type="entry name" value="C2 DOMAIN PROTEIN (AFU_ORTHOLOGUE AFUA_7G02350)"/>
    <property type="match status" value="1"/>
</dbReference>
<feature type="domain" description="MHD2" evidence="3">
    <location>
        <begin position="1043"/>
        <end position="1186"/>
    </location>
</feature>
<sequence length="1303" mass="148958">MRRIASGSSYSTSESLLTVPTVLQAYGTTVSSSELYLYTLRLLVLEYINEPRFQEKYVRETVPATSVKEVSKSERRSRRVSWFSSGTAPVKGPTEVEILQNILPKLEKYLSKVAVGKVKLLNDKLRRSYLKFYNDVFLNPTMTQTLKSMQRFEELIVHFTKAANGELNKLIVDNIQKELYTEISCFINILIELGSASITGSLKIKLEQYKDSVKPRKTSLKKITSELSIEPSKLENTVNVTLRPTFRLNEVTHSSYFMELFQVDEVQLQQDIITAMKVSQNHVYCEELLALRRRVANDTGQFSVQDFSSEKYYENWKTYEMSEIAVLLDKFNDKGKSAVKYENLQNIIPKNSRDMFTALLVKIFRKESVNSIDSLGLSQTGLFFLTKASKYWRVDYHSTLGSLSYTAANLSILDDEELNPKLTENLFSFINTRILRFEDNSNVAAWNDIDQRMWLVNLFHTSEQCINSINNLLTAIYTSTKPKFSPVLSFYYTYVETDPSMILFKKRSAYSNTRPLRRLRKTIFETSERYYISLLEGVPKDNTIEIQHIQNVAELIIEQIKSIQKRYSKPLLDNINLSFECATVLIEALASDAPTMIKRAEKYNEAKRGEAIPPVDALEAYSVFKEVHDIYSQVKPGAAFPFKLESLFSRYLNDLCGEVCSRIPRVIESSIQNESWLSVNSETNFSSSVVDIFKMINESIAMFRKLQWEDKYENAKVITLLLKAFSDGIHTYATNSLAILEKDLLHDSSEMNINGEENKENVNDGRFSSEILRNWSFTDMKNAFRSSSVVMAPKPYQFKKRTCVILNNLEAMIQKINDLDEQLKAEQLSEVIVHNERKMRGKKASFTNSKQTLHQIYTVRVIGAENIKGFSNDGLSNAFVSLVDTKKRSEIGKTKTVAKSINPVWDEEFEIEIPVEKSRSIALTVWHRPRGKLHQLSNYDICGNCSLLLDHRKFTDDGFPNEVMLLLGTQGRLLLEVSLESEKMDPLFCIGRAYRTLTRTRDRAIELVINKFVTFIDYAFSRATLRAVCGNYGTTPAPKDVIYDAIVPLFDYLNSNLSVIASTLSQTLLFKVMLKGWSYILGAADSLLLPQLTMAKYKRLSGTKSRWENAVSSALGNAYTVSGYGRALTQLEIETIFVWVNALCIDFFHNHGEGPPLSDLKNKHYQTILLIPAFFDKSISELKREVDTLSPDYAKYLNQVTITNSSSRKFSVKLSTLARNKTIMANASKKRRSKIRQQVEELESGQLERNAEILDVLLRTLIAKGEMDYVHKHLTTREKVRKKVATEKLVKAAVDGQKNHRTH</sequence>
<organism evidence="4 5">
    <name type="scientific">Zygotorulaspora mrakii</name>
    <name type="common">Zygosaccharomyces mrakii</name>
    <dbReference type="NCBI Taxonomy" id="42260"/>
    <lineage>
        <taxon>Eukaryota</taxon>
        <taxon>Fungi</taxon>
        <taxon>Dikarya</taxon>
        <taxon>Ascomycota</taxon>
        <taxon>Saccharomycotina</taxon>
        <taxon>Saccharomycetes</taxon>
        <taxon>Saccharomycetales</taxon>
        <taxon>Saccharomycetaceae</taxon>
        <taxon>Zygotorulaspora</taxon>
    </lineage>
</organism>
<dbReference type="SMART" id="SM00239">
    <property type="entry name" value="C2"/>
    <property type="match status" value="1"/>
</dbReference>
<dbReference type="PROSITE" id="PS51259">
    <property type="entry name" value="MHD2"/>
    <property type="match status" value="1"/>
</dbReference>
<evidence type="ECO:0008006" key="6">
    <source>
        <dbReference type="Google" id="ProtNLM"/>
    </source>
</evidence>
<feature type="domain" description="C2" evidence="1">
    <location>
        <begin position="838"/>
        <end position="964"/>
    </location>
</feature>
<proteinExistence type="predicted"/>
<dbReference type="Gene3D" id="2.60.40.150">
    <property type="entry name" value="C2 domain"/>
    <property type="match status" value="1"/>
</dbReference>